<keyword evidence="2" id="KW-1185">Reference proteome</keyword>
<protein>
    <submittedName>
        <fullName evidence="1">Uncharacterized protein</fullName>
    </submittedName>
</protein>
<proteinExistence type="predicted"/>
<evidence type="ECO:0000313" key="1">
    <source>
        <dbReference type="EMBL" id="KAH1185387.1"/>
    </source>
</evidence>
<dbReference type="EMBL" id="JAHDVG010000463">
    <property type="protein sequence ID" value="KAH1185387.1"/>
    <property type="molecule type" value="Genomic_DNA"/>
</dbReference>
<dbReference type="Proteomes" id="UP000827986">
    <property type="component" value="Unassembled WGS sequence"/>
</dbReference>
<evidence type="ECO:0000313" key="2">
    <source>
        <dbReference type="Proteomes" id="UP000827986"/>
    </source>
</evidence>
<organism evidence="1 2">
    <name type="scientific">Mauremys mutica</name>
    <name type="common">yellowpond turtle</name>
    <dbReference type="NCBI Taxonomy" id="74926"/>
    <lineage>
        <taxon>Eukaryota</taxon>
        <taxon>Metazoa</taxon>
        <taxon>Chordata</taxon>
        <taxon>Craniata</taxon>
        <taxon>Vertebrata</taxon>
        <taxon>Euteleostomi</taxon>
        <taxon>Archelosauria</taxon>
        <taxon>Testudinata</taxon>
        <taxon>Testudines</taxon>
        <taxon>Cryptodira</taxon>
        <taxon>Durocryptodira</taxon>
        <taxon>Testudinoidea</taxon>
        <taxon>Geoemydidae</taxon>
        <taxon>Geoemydinae</taxon>
        <taxon>Mauremys</taxon>
    </lineage>
</organism>
<accession>A0A9D3XT44</accession>
<name>A0A9D3XT44_9SAUR</name>
<comment type="caution">
    <text evidence="1">The sequence shown here is derived from an EMBL/GenBank/DDBJ whole genome shotgun (WGS) entry which is preliminary data.</text>
</comment>
<sequence>MNLAVAARAKQLNEKLSEKSNPFARPVELIPSLYMIVLLLIYNAWKQEMSLSLHVASVTRLQYKESYTFASLPNTGEKLFLLGALQKLGSAVLELLEMDIPGPYVQKLIPMDGKLKEAGCKEESVLKITSFWDPWAL</sequence>
<reference evidence="1" key="1">
    <citation type="submission" date="2021-09" db="EMBL/GenBank/DDBJ databases">
        <title>The genome of Mauremys mutica provides insights into the evolution of semi-aquatic lifestyle.</title>
        <authorList>
            <person name="Gong S."/>
            <person name="Gao Y."/>
        </authorList>
    </citation>
    <scope>NUCLEOTIDE SEQUENCE</scope>
    <source>
        <strain evidence="1">MM-2020</strain>
        <tissue evidence="1">Muscle</tissue>
    </source>
</reference>
<dbReference type="AlphaFoldDB" id="A0A9D3XT44"/>
<gene>
    <name evidence="1" type="ORF">KIL84_018136</name>
</gene>